<feature type="transmembrane region" description="Helical" evidence="1">
    <location>
        <begin position="83"/>
        <end position="108"/>
    </location>
</feature>
<proteinExistence type="predicted"/>
<gene>
    <name evidence="2" type="ORF">AUP44_16195</name>
</gene>
<dbReference type="AlphaFoldDB" id="A0A162JR66"/>
<keyword evidence="1" id="KW-1133">Transmembrane helix</keyword>
<evidence type="ECO:0000313" key="3">
    <source>
        <dbReference type="Proteomes" id="UP000075787"/>
    </source>
</evidence>
<comment type="caution">
    <text evidence="2">The sequence shown here is derived from an EMBL/GenBank/DDBJ whole genome shotgun (WGS) entry which is preliminary data.</text>
</comment>
<accession>A0A162JR66</accession>
<feature type="transmembrane region" description="Helical" evidence="1">
    <location>
        <begin position="159"/>
        <end position="178"/>
    </location>
</feature>
<evidence type="ECO:0000313" key="2">
    <source>
        <dbReference type="EMBL" id="KYO49704.1"/>
    </source>
</evidence>
<feature type="transmembrane region" description="Helical" evidence="1">
    <location>
        <begin position="184"/>
        <end position="202"/>
    </location>
</feature>
<evidence type="ECO:0000256" key="1">
    <source>
        <dbReference type="SAM" id="Phobius"/>
    </source>
</evidence>
<feature type="transmembrane region" description="Helical" evidence="1">
    <location>
        <begin position="20"/>
        <end position="50"/>
    </location>
</feature>
<organism evidence="2 3">
    <name type="scientific">Tistrella mobilis</name>
    <dbReference type="NCBI Taxonomy" id="171437"/>
    <lineage>
        <taxon>Bacteria</taxon>
        <taxon>Pseudomonadati</taxon>
        <taxon>Pseudomonadota</taxon>
        <taxon>Alphaproteobacteria</taxon>
        <taxon>Geminicoccales</taxon>
        <taxon>Geminicoccaceae</taxon>
        <taxon>Tistrella</taxon>
    </lineage>
</organism>
<sequence>MSMTTSPAGGISGGRPAVWPLIVAIIAAAAIGGMVAGAEVAVVAGLGALIVSLLPRIIMIAGRGGVGAFAIAGRAMYTAGRIGGIAIALPGLFVTSLVWLIIGLPAALARTAHARAASTGIQPAPLPTLPDLAAAGRLGQRAKSRGISFLKGMVSERGLPLLLANLLLALVIGCVLLGMGVALYAALIAVPVMIATMMLVAVDGSDEPEVPSAGNTQH</sequence>
<dbReference type="GeneID" id="97241354"/>
<dbReference type="Proteomes" id="UP000075787">
    <property type="component" value="Unassembled WGS sequence"/>
</dbReference>
<dbReference type="RefSeq" id="WP_062769786.1">
    <property type="nucleotide sequence ID" value="NZ_CP121045.1"/>
</dbReference>
<reference evidence="2 3" key="1">
    <citation type="submission" date="2015-12" db="EMBL/GenBank/DDBJ databases">
        <title>Genome sequence of Tistrella mobilis MCCC 1A02139.</title>
        <authorList>
            <person name="Lu L."/>
            <person name="Lai Q."/>
            <person name="Shao Z."/>
            <person name="Qian P."/>
        </authorList>
    </citation>
    <scope>NUCLEOTIDE SEQUENCE [LARGE SCALE GENOMIC DNA]</scope>
    <source>
        <strain evidence="2 3">MCCC 1A02139</strain>
    </source>
</reference>
<keyword evidence="1" id="KW-0472">Membrane</keyword>
<keyword evidence="1" id="KW-0812">Transmembrane</keyword>
<name>A0A162JR66_9PROT</name>
<dbReference type="EMBL" id="LPZR01000218">
    <property type="protein sequence ID" value="KYO49704.1"/>
    <property type="molecule type" value="Genomic_DNA"/>
</dbReference>
<protein>
    <submittedName>
        <fullName evidence="2">Uncharacterized protein</fullName>
    </submittedName>
</protein>